<name>A0A0A9FFK1_ARUDO</name>
<organism evidence="1">
    <name type="scientific">Arundo donax</name>
    <name type="common">Giant reed</name>
    <name type="synonym">Donax arundinaceus</name>
    <dbReference type="NCBI Taxonomy" id="35708"/>
    <lineage>
        <taxon>Eukaryota</taxon>
        <taxon>Viridiplantae</taxon>
        <taxon>Streptophyta</taxon>
        <taxon>Embryophyta</taxon>
        <taxon>Tracheophyta</taxon>
        <taxon>Spermatophyta</taxon>
        <taxon>Magnoliopsida</taxon>
        <taxon>Liliopsida</taxon>
        <taxon>Poales</taxon>
        <taxon>Poaceae</taxon>
        <taxon>PACMAD clade</taxon>
        <taxon>Arundinoideae</taxon>
        <taxon>Arundineae</taxon>
        <taxon>Arundo</taxon>
    </lineage>
</organism>
<proteinExistence type="predicted"/>
<evidence type="ECO:0000313" key="1">
    <source>
        <dbReference type="EMBL" id="JAE08916.1"/>
    </source>
</evidence>
<sequence length="28" mass="3466">MTHPRLYRNFCEILNFTTIHLLELPFFV</sequence>
<dbReference type="EMBL" id="GBRH01188980">
    <property type="protein sequence ID" value="JAE08916.1"/>
    <property type="molecule type" value="Transcribed_RNA"/>
</dbReference>
<dbReference type="AlphaFoldDB" id="A0A0A9FFK1"/>
<protein>
    <submittedName>
        <fullName evidence="1">Uncharacterized protein</fullName>
    </submittedName>
</protein>
<accession>A0A0A9FFK1</accession>
<reference evidence="1" key="2">
    <citation type="journal article" date="2015" name="Data Brief">
        <title>Shoot transcriptome of the giant reed, Arundo donax.</title>
        <authorList>
            <person name="Barrero R.A."/>
            <person name="Guerrero F.D."/>
            <person name="Moolhuijzen P."/>
            <person name="Goolsby J.A."/>
            <person name="Tidwell J."/>
            <person name="Bellgard S.E."/>
            <person name="Bellgard M.I."/>
        </authorList>
    </citation>
    <scope>NUCLEOTIDE SEQUENCE</scope>
    <source>
        <tissue evidence="1">Shoot tissue taken approximately 20 cm above the soil surface</tissue>
    </source>
</reference>
<reference evidence="1" key="1">
    <citation type="submission" date="2014-09" db="EMBL/GenBank/DDBJ databases">
        <authorList>
            <person name="Magalhaes I.L.F."/>
            <person name="Oliveira U."/>
            <person name="Santos F.R."/>
            <person name="Vidigal T.H.D.A."/>
            <person name="Brescovit A.D."/>
            <person name="Santos A.J."/>
        </authorList>
    </citation>
    <scope>NUCLEOTIDE SEQUENCE</scope>
    <source>
        <tissue evidence="1">Shoot tissue taken approximately 20 cm above the soil surface</tissue>
    </source>
</reference>